<comment type="caution">
    <text evidence="2">The sequence shown here is derived from an EMBL/GenBank/DDBJ whole genome shotgun (WGS) entry which is preliminary data.</text>
</comment>
<feature type="domain" description="CheW-like" evidence="1">
    <location>
        <begin position="10"/>
        <end position="150"/>
    </location>
</feature>
<keyword evidence="3" id="KW-1185">Reference proteome</keyword>
<name>A0AAV4LJ73_9BACL</name>
<dbReference type="Gene3D" id="2.40.50.180">
    <property type="entry name" value="CheA-289, Domain 4"/>
    <property type="match status" value="1"/>
</dbReference>
<dbReference type="InterPro" id="IPR039315">
    <property type="entry name" value="CheW"/>
</dbReference>
<reference evidence="2" key="1">
    <citation type="journal article" date="2023" name="Int. J. Syst. Evol. Microbiol.">
        <title>Collibacillus ludicampi gen. nov., sp. nov., a new soil bacterium of the family Alicyclobacillaceae.</title>
        <authorList>
            <person name="Jojima T."/>
            <person name="Ioku Y."/>
            <person name="Fukuta Y."/>
            <person name="Shirasaka N."/>
            <person name="Matsumura Y."/>
            <person name="Mori M."/>
        </authorList>
    </citation>
    <scope>NUCLEOTIDE SEQUENCE</scope>
    <source>
        <strain evidence="2">TP075</strain>
    </source>
</reference>
<dbReference type="PANTHER" id="PTHR22617:SF23">
    <property type="entry name" value="CHEMOTAXIS PROTEIN CHEW"/>
    <property type="match status" value="1"/>
</dbReference>
<dbReference type="Proteomes" id="UP001057291">
    <property type="component" value="Unassembled WGS sequence"/>
</dbReference>
<dbReference type="SMART" id="SM00260">
    <property type="entry name" value="CheW"/>
    <property type="match status" value="1"/>
</dbReference>
<gene>
    <name evidence="2" type="primary">cheW-2</name>
    <name evidence="2" type="ORF">DNHGIG_33700</name>
</gene>
<dbReference type="SUPFAM" id="SSF50341">
    <property type="entry name" value="CheW-like"/>
    <property type="match status" value="1"/>
</dbReference>
<dbReference type="GO" id="GO:0006935">
    <property type="term" value="P:chemotaxis"/>
    <property type="evidence" value="ECO:0007669"/>
    <property type="project" value="InterPro"/>
</dbReference>
<dbReference type="PANTHER" id="PTHR22617">
    <property type="entry name" value="CHEMOTAXIS SENSOR HISTIDINE KINASE-RELATED"/>
    <property type="match status" value="1"/>
</dbReference>
<dbReference type="InterPro" id="IPR036061">
    <property type="entry name" value="CheW-like_dom_sf"/>
</dbReference>
<dbReference type="EMBL" id="BOQE01000001">
    <property type="protein sequence ID" value="GIM47821.1"/>
    <property type="molecule type" value="Genomic_DNA"/>
</dbReference>
<dbReference type="InterPro" id="IPR002545">
    <property type="entry name" value="CheW-lke_dom"/>
</dbReference>
<proteinExistence type="predicted"/>
<dbReference type="AlphaFoldDB" id="A0AAV4LJ73"/>
<dbReference type="Pfam" id="PF01584">
    <property type="entry name" value="CheW"/>
    <property type="match status" value="1"/>
</dbReference>
<evidence type="ECO:0000259" key="1">
    <source>
        <dbReference type="PROSITE" id="PS50851"/>
    </source>
</evidence>
<evidence type="ECO:0000313" key="3">
    <source>
        <dbReference type="Proteomes" id="UP001057291"/>
    </source>
</evidence>
<protein>
    <submittedName>
        <fullName evidence="2">Chemotaxis protein CheW</fullName>
    </submittedName>
</protein>
<dbReference type="PROSITE" id="PS50851">
    <property type="entry name" value="CHEW"/>
    <property type="match status" value="1"/>
</dbReference>
<dbReference type="Gene3D" id="2.30.30.40">
    <property type="entry name" value="SH3 Domains"/>
    <property type="match status" value="1"/>
</dbReference>
<accession>A0AAV4LJ73</accession>
<dbReference type="GO" id="GO:0007165">
    <property type="term" value="P:signal transduction"/>
    <property type="evidence" value="ECO:0007669"/>
    <property type="project" value="InterPro"/>
</dbReference>
<dbReference type="RefSeq" id="WP_282200757.1">
    <property type="nucleotide sequence ID" value="NZ_BOQE01000001.1"/>
</dbReference>
<evidence type="ECO:0000313" key="2">
    <source>
        <dbReference type="EMBL" id="GIM47821.1"/>
    </source>
</evidence>
<dbReference type="CDD" id="cd00732">
    <property type="entry name" value="CheW"/>
    <property type="match status" value="1"/>
</dbReference>
<dbReference type="GO" id="GO:0005829">
    <property type="term" value="C:cytosol"/>
    <property type="evidence" value="ECO:0007669"/>
    <property type="project" value="TreeGrafter"/>
</dbReference>
<sequence length="160" mass="18172">MVERKDAEKETKVIVFRLNEEEYGAEVRVIRSIERMQPVTRMPQMPAFVKGVINLRGVITPVIDLKTRLSLGDTVQDQQTRIIIVSVHDMQVGLIVDAATDVIDIPVHAIEPPPMLLEGIHSSFIRGVAKLPERLLILLNLDQVLSQEEFQQLQQMERSL</sequence>
<organism evidence="2 3">
    <name type="scientific">Collibacillus ludicampi</name>
    <dbReference type="NCBI Taxonomy" id="2771369"/>
    <lineage>
        <taxon>Bacteria</taxon>
        <taxon>Bacillati</taxon>
        <taxon>Bacillota</taxon>
        <taxon>Bacilli</taxon>
        <taxon>Bacillales</taxon>
        <taxon>Alicyclobacillaceae</taxon>
        <taxon>Collibacillus</taxon>
    </lineage>
</organism>